<dbReference type="Gene3D" id="1.10.10.2840">
    <property type="entry name" value="PucR C-terminal helix-turn-helix domain"/>
    <property type="match status" value="1"/>
</dbReference>
<dbReference type="Pfam" id="PF05651">
    <property type="entry name" value="Diacid_rec"/>
    <property type="match status" value="1"/>
</dbReference>
<dbReference type="EMBL" id="SMAN01000015">
    <property type="protein sequence ID" value="TCT20005.1"/>
    <property type="molecule type" value="Genomic_DNA"/>
</dbReference>
<evidence type="ECO:0000259" key="2">
    <source>
        <dbReference type="Pfam" id="PF05651"/>
    </source>
</evidence>
<reference evidence="5 6" key="1">
    <citation type="submission" date="2019-03" db="EMBL/GenBank/DDBJ databases">
        <title>Genomic Encyclopedia of Type Strains, Phase IV (KMG-IV): sequencing the most valuable type-strain genomes for metagenomic binning, comparative biology and taxonomic classification.</title>
        <authorList>
            <person name="Goeker M."/>
        </authorList>
    </citation>
    <scope>NUCLEOTIDE SEQUENCE [LARGE SCALE GENOMIC DNA]</scope>
    <source>
        <strain evidence="5 6">DSM 25894</strain>
    </source>
</reference>
<feature type="domain" description="Putative sugar diacid recognition" evidence="2">
    <location>
        <begin position="4"/>
        <end position="136"/>
    </location>
</feature>
<dbReference type="Pfam" id="PF13556">
    <property type="entry name" value="HTH_30"/>
    <property type="match status" value="1"/>
</dbReference>
<comment type="similarity">
    <text evidence="1">Belongs to the CdaR family.</text>
</comment>
<evidence type="ECO:0000256" key="1">
    <source>
        <dbReference type="ARBA" id="ARBA00006754"/>
    </source>
</evidence>
<keyword evidence="6" id="KW-1185">Reference proteome</keyword>
<dbReference type="InterPro" id="IPR008599">
    <property type="entry name" value="Diacid_rec"/>
</dbReference>
<feature type="domain" description="CdaR GGDEF-like" evidence="4">
    <location>
        <begin position="150"/>
        <end position="255"/>
    </location>
</feature>
<feature type="domain" description="PucR C-terminal helix-turn-helix" evidence="3">
    <location>
        <begin position="305"/>
        <end position="360"/>
    </location>
</feature>
<gene>
    <name evidence="5" type="ORF">EDD68_11556</name>
</gene>
<sequence>MQLTYDIGEEVIKRLKSYLNVPINIMDQNGVIIASTDEKRIGQYHSGAKQVIEENKEMILSPEEIHRYPGTRPGVNLPLFHFDHLVGVVGITGNPDDVISAAGIIKAAVEIAIEQIYMQKQQVYKERALQSFLQKLFHPIGIDEEELKKEAAYILECSLNQNMFVMVFHLSNAHEKVESMANTMYQSLHSPLFLTYITNREIVAAFHESVNHEYIFRLAVSLKKQYDDLYAGVGDPYATIKGLRKSYFQAIQALKFLKQQRSDHFLTFAEDWTIEQLIEGIPEELFQDVLERYVELFQNLDGEFLKTLTTYFDHNLHVNRSAQSLHIHRNTMLYRLEQINRKMGLNPKEFDDAVLLYILCKRLGLFGQMHNNH</sequence>
<dbReference type="InterPro" id="IPR041522">
    <property type="entry name" value="CdaR_GGDEF"/>
</dbReference>
<dbReference type="Proteomes" id="UP000294650">
    <property type="component" value="Unassembled WGS sequence"/>
</dbReference>
<comment type="caution">
    <text evidence="5">The sequence shown here is derived from an EMBL/GenBank/DDBJ whole genome shotgun (WGS) entry which is preliminary data.</text>
</comment>
<proteinExistence type="inferred from homology"/>
<dbReference type="Pfam" id="PF17853">
    <property type="entry name" value="GGDEF_2"/>
    <property type="match status" value="1"/>
</dbReference>
<dbReference type="AlphaFoldDB" id="A0A4R3MV29"/>
<evidence type="ECO:0000259" key="3">
    <source>
        <dbReference type="Pfam" id="PF13556"/>
    </source>
</evidence>
<evidence type="ECO:0000313" key="6">
    <source>
        <dbReference type="Proteomes" id="UP000294650"/>
    </source>
</evidence>
<dbReference type="InterPro" id="IPR042070">
    <property type="entry name" value="PucR_C-HTH_sf"/>
</dbReference>
<dbReference type="InterPro" id="IPR025736">
    <property type="entry name" value="PucR_C-HTH_dom"/>
</dbReference>
<protein>
    <submittedName>
        <fullName evidence="5">CdaR family transcriptional regulator</fullName>
    </submittedName>
</protein>
<dbReference type="RefSeq" id="WP_165902147.1">
    <property type="nucleotide sequence ID" value="NZ_SMAN01000015.1"/>
</dbReference>
<evidence type="ECO:0000313" key="5">
    <source>
        <dbReference type="EMBL" id="TCT20005.1"/>
    </source>
</evidence>
<name>A0A4R3MV29_9BACI</name>
<evidence type="ECO:0000259" key="4">
    <source>
        <dbReference type="Pfam" id="PF17853"/>
    </source>
</evidence>
<dbReference type="PANTHER" id="PTHR33744">
    <property type="entry name" value="CARBOHYDRATE DIACID REGULATOR"/>
    <property type="match status" value="1"/>
</dbReference>
<dbReference type="PANTHER" id="PTHR33744:SF15">
    <property type="entry name" value="CARBOHYDRATE DIACID REGULATOR"/>
    <property type="match status" value="1"/>
</dbReference>
<organism evidence="5 6">
    <name type="scientific">Melghiribacillus thermohalophilus</name>
    <dbReference type="NCBI Taxonomy" id="1324956"/>
    <lineage>
        <taxon>Bacteria</taxon>
        <taxon>Bacillati</taxon>
        <taxon>Bacillota</taxon>
        <taxon>Bacilli</taxon>
        <taxon>Bacillales</taxon>
        <taxon>Bacillaceae</taxon>
        <taxon>Melghiribacillus</taxon>
    </lineage>
</organism>
<accession>A0A4R3MV29</accession>
<dbReference type="InterPro" id="IPR051448">
    <property type="entry name" value="CdaR-like_regulators"/>
</dbReference>